<dbReference type="SUPFAM" id="SSF52540">
    <property type="entry name" value="P-loop containing nucleoside triphosphate hydrolases"/>
    <property type="match status" value="1"/>
</dbReference>
<accession>V4I2U8</accession>
<proteinExistence type="predicted"/>
<gene>
    <name evidence="1" type="ORF">PL2TA16_00564</name>
</gene>
<evidence type="ECO:0008006" key="3">
    <source>
        <dbReference type="Google" id="ProtNLM"/>
    </source>
</evidence>
<dbReference type="Pfam" id="PF24389">
    <property type="entry name" value="ORC-CDC6-like"/>
    <property type="match status" value="1"/>
</dbReference>
<evidence type="ECO:0000313" key="1">
    <source>
        <dbReference type="EMBL" id="ESP94564.1"/>
    </source>
</evidence>
<name>V4I2U8_PSEL2</name>
<evidence type="ECO:0000313" key="2">
    <source>
        <dbReference type="Proteomes" id="UP000017820"/>
    </source>
</evidence>
<protein>
    <recommendedName>
        <fullName evidence="3">AAA+ ATPase domain-containing protein</fullName>
    </recommendedName>
</protein>
<dbReference type="PATRIC" id="fig|1353533.3.peg.998"/>
<sequence length="653" mass="73962">MDNLNRLVMHIAKRAERNNDDYLVKSFVHLDHIFSNLCLGENQLVYGRRGTGKTHLLKYLANHLSEENMCVIQLDLRLLGSTGGIFSESNIPVFERASRLFCDILCDIHEQLLSLVQNGNEEDLSFTKAIELLDQFIDLATKVTIEGESSLEKSKVNSDTLNNTYTAKLTSAPLFEMASSSGSTESVSTSDKSTFSGVERRKIHISSITKIIKEIVSLFPSKRLWILIDEWSEVPLDIQPYLADIFKRTLFGIPSVNVKIAAIEHRSNLRVIKEGVPIGIEVSSDAASSINLDEFMVFDNDKEKAIEFFSELVFKHCCALNPSVVTDKSTFLLDLFGSKIAVEEFVRASEGIPRDALYIISDAAMHSSDEKLKVTKIRDSARKWFQTNKSKDINSNEEALNMLDWIVNKVIGMRRSRGFLVRAEAKNTTLDFLYDSRILHLIKMGVSAKSHVGKRFNLYSLDYGCYADLLKTKDEPKGLIIDDNEYIEIPKIDFRSVKDAILDVNDYRKNTALPFLTSTDEIHLQAKFNGKVSKDLNLGNIELLKCLPSNISELKVKGTVYIPIIFIGLVIRDGMGFKESTGSEITTSYNENVQCSVKKKPNNISRALRENEVVMEEPWLVIKENFDGNKFGLSQDWKKYWNDYFATTDSFDF</sequence>
<dbReference type="Gene3D" id="3.40.50.300">
    <property type="entry name" value="P-loop containing nucleotide triphosphate hydrolases"/>
    <property type="match status" value="1"/>
</dbReference>
<dbReference type="InterPro" id="IPR027417">
    <property type="entry name" value="P-loop_NTPase"/>
</dbReference>
<dbReference type="InterPro" id="IPR056955">
    <property type="entry name" value="ORC-CDC6-like"/>
</dbReference>
<dbReference type="AlphaFoldDB" id="V4I2U8"/>
<organism evidence="1 2">
    <name type="scientific">Pseudoalteromonas luteoviolacea (strain 2ta16)</name>
    <dbReference type="NCBI Taxonomy" id="1353533"/>
    <lineage>
        <taxon>Bacteria</taxon>
        <taxon>Pseudomonadati</taxon>
        <taxon>Pseudomonadota</taxon>
        <taxon>Gammaproteobacteria</taxon>
        <taxon>Alteromonadales</taxon>
        <taxon>Pseudoalteromonadaceae</taxon>
        <taxon>Pseudoalteromonas</taxon>
    </lineage>
</organism>
<dbReference type="Proteomes" id="UP000017820">
    <property type="component" value="Unassembled WGS sequence"/>
</dbReference>
<dbReference type="GeneID" id="29921777"/>
<dbReference type="EMBL" id="AUSV01000013">
    <property type="protein sequence ID" value="ESP94564.1"/>
    <property type="molecule type" value="Genomic_DNA"/>
</dbReference>
<dbReference type="RefSeq" id="WP_023397952.1">
    <property type="nucleotide sequence ID" value="NZ_AUSV01000013.1"/>
</dbReference>
<comment type="caution">
    <text evidence="1">The sequence shown here is derived from an EMBL/GenBank/DDBJ whole genome shotgun (WGS) entry which is preliminary data.</text>
</comment>
<reference evidence="2" key="1">
    <citation type="journal article" date="2014" name="Nat. Chem. Biol.">
        <title>Biosynthesis of polybrominated aromatic organic compounds by marine bacteria.</title>
        <authorList>
            <person name="Agarwal V."/>
            <person name="El Gamal A.A."/>
            <person name="Yamanaka K."/>
            <person name="Poth D."/>
            <person name="Kersten R.D."/>
            <person name="Schorn M."/>
            <person name="Allen E.E."/>
            <person name="Moore B.S."/>
        </authorList>
    </citation>
    <scope>NUCLEOTIDE SEQUENCE [LARGE SCALE GENOMIC DNA]</scope>
    <source>
        <strain evidence="2">2ta16</strain>
    </source>
</reference>